<feature type="transmembrane region" description="Helical" evidence="1">
    <location>
        <begin position="383"/>
        <end position="402"/>
    </location>
</feature>
<name>A0A7K0EKQ1_9BACT</name>
<feature type="transmembrane region" description="Helical" evidence="1">
    <location>
        <begin position="343"/>
        <end position="363"/>
    </location>
</feature>
<keyword evidence="4" id="KW-1185">Reference proteome</keyword>
<dbReference type="OrthoDB" id="9807744at2"/>
<feature type="transmembrane region" description="Helical" evidence="1">
    <location>
        <begin position="298"/>
        <end position="322"/>
    </location>
</feature>
<dbReference type="Pfam" id="PF04235">
    <property type="entry name" value="DUF418"/>
    <property type="match status" value="1"/>
</dbReference>
<feature type="transmembrane region" description="Helical" evidence="1">
    <location>
        <begin position="63"/>
        <end position="92"/>
    </location>
</feature>
<accession>A0A7K0EKQ1</accession>
<dbReference type="InterPro" id="IPR007349">
    <property type="entry name" value="DUF418"/>
</dbReference>
<dbReference type="Proteomes" id="UP000441754">
    <property type="component" value="Unassembled WGS sequence"/>
</dbReference>
<dbReference type="PANTHER" id="PTHR30590:SF2">
    <property type="entry name" value="INNER MEMBRANE PROTEIN"/>
    <property type="match status" value="1"/>
</dbReference>
<comment type="caution">
    <text evidence="3">The sequence shown here is derived from an EMBL/GenBank/DDBJ whole genome shotgun (WGS) entry which is preliminary data.</text>
</comment>
<keyword evidence="1" id="KW-0812">Transmembrane</keyword>
<protein>
    <submittedName>
        <fullName evidence="3">DUF418 domain-containing protein</fullName>
    </submittedName>
</protein>
<reference evidence="3 4" key="1">
    <citation type="journal article" date="2018" name="Antonie Van Leeuwenhoek">
        <title>Larkinella terrae sp. nov., isolated from soil on Jeju Island, South Korea.</title>
        <authorList>
            <person name="Ten L.N."/>
            <person name="Jeon J."/>
            <person name="Park S.J."/>
            <person name="Park S."/>
            <person name="Lee S.Y."/>
            <person name="Kim M.K."/>
            <person name="Jung H.Y."/>
        </authorList>
    </citation>
    <scope>NUCLEOTIDE SEQUENCE [LARGE SCALE GENOMIC DNA]</scope>
    <source>
        <strain evidence="3 4">KCTC 52001</strain>
    </source>
</reference>
<evidence type="ECO:0000259" key="2">
    <source>
        <dbReference type="Pfam" id="PF04235"/>
    </source>
</evidence>
<gene>
    <name evidence="3" type="ORF">GJJ30_14105</name>
</gene>
<feature type="transmembrane region" description="Helical" evidence="1">
    <location>
        <begin position="148"/>
        <end position="166"/>
    </location>
</feature>
<feature type="transmembrane region" description="Helical" evidence="1">
    <location>
        <begin position="409"/>
        <end position="429"/>
    </location>
</feature>
<organism evidence="3 4">
    <name type="scientific">Larkinella terrae</name>
    <dbReference type="NCBI Taxonomy" id="2025311"/>
    <lineage>
        <taxon>Bacteria</taxon>
        <taxon>Pseudomonadati</taxon>
        <taxon>Bacteroidota</taxon>
        <taxon>Cytophagia</taxon>
        <taxon>Cytophagales</taxon>
        <taxon>Spirosomataceae</taxon>
        <taxon>Larkinella</taxon>
    </lineage>
</organism>
<feature type="transmembrane region" description="Helical" evidence="1">
    <location>
        <begin position="266"/>
        <end position="286"/>
    </location>
</feature>
<evidence type="ECO:0000256" key="1">
    <source>
        <dbReference type="SAM" id="Phobius"/>
    </source>
</evidence>
<feature type="domain" description="DUF418" evidence="2">
    <location>
        <begin position="281"/>
        <end position="447"/>
    </location>
</feature>
<keyword evidence="1" id="KW-0472">Membrane</keyword>
<dbReference type="PANTHER" id="PTHR30590">
    <property type="entry name" value="INNER MEMBRANE PROTEIN"/>
    <property type="match status" value="1"/>
</dbReference>
<evidence type="ECO:0000313" key="4">
    <source>
        <dbReference type="Proteomes" id="UP000441754"/>
    </source>
</evidence>
<feature type="transmembrane region" description="Helical" evidence="1">
    <location>
        <begin position="113"/>
        <end position="142"/>
    </location>
</feature>
<sequence length="466" mass="52900">MEAAQAPNLDQTAPGPRIGRFSTLDILRGTALLGILLVNIQAFGLTEPQIQHFIRGPHGGSYWLITLIQVLFGHSMQAAFTMAFGAGILLFLGKTKTANGMAAPELYIRRQMWLIAFGLINAIGFLWTYDLLFLYGIVGILLFPFRLMSMRTLLVSALAMGLIYSGKTYWNFTEQKEKYEKYQKVVALEKKQKQLDKKTATKAKKAALNDEQKDDKSAWEGLVKSHQYDKKQDESTIKAMRSDYSTVWSHLLPTIQATQAQYLYRLGLWDIASMILLGMALFRWGFYTDQLTTRQYTGLAAVGLLIGQALAWLSVFSNEWLLTDFTNYISTSWLPLHEVFRPFSQALSAVGWASLVMVLYRLNFAGWWWQAVGAVGQMGLTTYLTQSVACTLFFNGYGFGYFGQLRLSALYLIVAELWLLQIVFSVVWLRHFRLGPVEWLWKSLTTGQWQPLRRHEPGPESTPVLS</sequence>
<dbReference type="RefSeq" id="WP_154175803.1">
    <property type="nucleotide sequence ID" value="NZ_WJXZ01000007.1"/>
</dbReference>
<dbReference type="InterPro" id="IPR052529">
    <property type="entry name" value="Bact_Transport_Assoc"/>
</dbReference>
<feature type="transmembrane region" description="Helical" evidence="1">
    <location>
        <begin position="26"/>
        <end position="43"/>
    </location>
</feature>
<dbReference type="AlphaFoldDB" id="A0A7K0EKQ1"/>
<keyword evidence="1" id="KW-1133">Transmembrane helix</keyword>
<dbReference type="EMBL" id="WJXZ01000007">
    <property type="protein sequence ID" value="MRS62430.1"/>
    <property type="molecule type" value="Genomic_DNA"/>
</dbReference>
<evidence type="ECO:0000313" key="3">
    <source>
        <dbReference type="EMBL" id="MRS62430.1"/>
    </source>
</evidence>
<proteinExistence type="predicted"/>